<keyword evidence="5" id="KW-1185">Reference proteome</keyword>
<dbReference type="RefSeq" id="WP_015217768.1">
    <property type="nucleotide sequence ID" value="NC_019773.1"/>
</dbReference>
<organism evidence="4 5">
    <name type="scientific">Anabaena cylindrica (strain ATCC 27899 / PCC 7122)</name>
    <dbReference type="NCBI Taxonomy" id="272123"/>
    <lineage>
        <taxon>Bacteria</taxon>
        <taxon>Bacillati</taxon>
        <taxon>Cyanobacteriota</taxon>
        <taxon>Cyanophyceae</taxon>
        <taxon>Nostocales</taxon>
        <taxon>Nostocaceae</taxon>
        <taxon>Anabaena</taxon>
    </lineage>
</organism>
<name>K9ZRA3_ANACC</name>
<dbReference type="HOGENOM" id="CLU_1011459_0_0_3"/>
<dbReference type="OrthoDB" id="571605at2"/>
<evidence type="ECO:0000256" key="1">
    <source>
        <dbReference type="ARBA" id="ARBA00006638"/>
    </source>
</evidence>
<keyword evidence="2" id="KW-0227">DNA damage</keyword>
<accession>K9ZRA3</accession>
<geneLocation type="plasmid" evidence="4 5">
    <name>pANACY.03</name>
</geneLocation>
<dbReference type="PATRIC" id="fig|272123.3.peg.6538"/>
<dbReference type="InterPro" id="IPR041247">
    <property type="entry name" value="Rad52_fam"/>
</dbReference>
<evidence type="ECO:0000313" key="4">
    <source>
        <dbReference type="EMBL" id="AFZ61299.1"/>
    </source>
</evidence>
<protein>
    <recommendedName>
        <fullName evidence="6">Rad52/22 double-strand break repair protein</fullName>
    </recommendedName>
</protein>
<evidence type="ECO:0000256" key="2">
    <source>
        <dbReference type="ARBA" id="ARBA00022763"/>
    </source>
</evidence>
<evidence type="ECO:0000313" key="5">
    <source>
        <dbReference type="Proteomes" id="UP000010474"/>
    </source>
</evidence>
<keyword evidence="3" id="KW-0234">DNA repair</keyword>
<keyword evidence="4" id="KW-0614">Plasmid</keyword>
<dbReference type="AlphaFoldDB" id="K9ZRA3"/>
<dbReference type="Proteomes" id="UP000010474">
    <property type="component" value="Plasmid pANACY.03"/>
</dbReference>
<proteinExistence type="inferred from homology"/>
<evidence type="ECO:0008006" key="6">
    <source>
        <dbReference type="Google" id="ProtNLM"/>
    </source>
</evidence>
<sequence length="236" mass="26515">MLTVTREEFKQILAELSKPFLPEQHQERTLRGGGRWLFVPWQHIRDRLNNVYPEWSCSYSHPIYVGDDCCIRCTITIAGVSREAPGIAPIVLLSNEGKNMARGTPTERAIADAFKNAAEAFGVAAYLDDQKLTDKLMRKQGDLRAYKFGKENEELAAGARGIPIKQAQPVKKVLPSATAQVINLEQVKLLWSTARKLNLTEDDVREAIAKFNLVSTKEIPVNKFSQVMTELENLAF</sequence>
<dbReference type="KEGG" id="acy:Anacy_6021"/>
<dbReference type="Pfam" id="PF04098">
    <property type="entry name" value="Rad52_Rad22"/>
    <property type="match status" value="1"/>
</dbReference>
<evidence type="ECO:0000256" key="3">
    <source>
        <dbReference type="ARBA" id="ARBA00023204"/>
    </source>
</evidence>
<reference evidence="5" key="1">
    <citation type="journal article" date="2013" name="Proc. Natl. Acad. Sci. U.S.A.">
        <title>Improving the coverage of the cyanobacterial phylum using diversity-driven genome sequencing.</title>
        <authorList>
            <person name="Shih P.M."/>
            <person name="Wu D."/>
            <person name="Latifi A."/>
            <person name="Axen S.D."/>
            <person name="Fewer D.P."/>
            <person name="Talla E."/>
            <person name="Calteau A."/>
            <person name="Cai F."/>
            <person name="Tandeau de Marsac N."/>
            <person name="Rippka R."/>
            <person name="Herdman M."/>
            <person name="Sivonen K."/>
            <person name="Coursin T."/>
            <person name="Laurent T."/>
            <person name="Goodwin L."/>
            <person name="Nolan M."/>
            <person name="Davenport K.W."/>
            <person name="Han C.S."/>
            <person name="Rubin E.M."/>
            <person name="Eisen J.A."/>
            <person name="Woyke T."/>
            <person name="Gugger M."/>
            <person name="Kerfeld C.A."/>
        </authorList>
    </citation>
    <scope>NUCLEOTIDE SEQUENCE [LARGE SCALE GENOMIC DNA]</scope>
    <source>
        <strain evidence="5">ATCC 27899 / PCC 7122</strain>
    </source>
</reference>
<comment type="similarity">
    <text evidence="1">Belongs to the RAD52 family.</text>
</comment>
<gene>
    <name evidence="4" type="ordered locus">Anacy_6021</name>
</gene>
<dbReference type="EMBL" id="CP003662">
    <property type="protein sequence ID" value="AFZ61299.1"/>
    <property type="molecule type" value="Genomic_DNA"/>
</dbReference>
<dbReference type="GO" id="GO:0006281">
    <property type="term" value="P:DNA repair"/>
    <property type="evidence" value="ECO:0007669"/>
    <property type="project" value="UniProtKB-KW"/>
</dbReference>